<dbReference type="Gene3D" id="3.10.290.10">
    <property type="entry name" value="RNA-binding S4 domain"/>
    <property type="match status" value="1"/>
</dbReference>
<dbReference type="PROSITE" id="PS50889">
    <property type="entry name" value="S4"/>
    <property type="match status" value="1"/>
</dbReference>
<dbReference type="InterPro" id="IPR012677">
    <property type="entry name" value="Nucleotide-bd_a/b_plait_sf"/>
</dbReference>
<evidence type="ECO:0000313" key="4">
    <source>
        <dbReference type="Proteomes" id="UP000291151"/>
    </source>
</evidence>
<accession>A0A4P6URD1</accession>
<evidence type="ECO:0000259" key="2">
    <source>
        <dbReference type="SMART" id="SM00363"/>
    </source>
</evidence>
<dbReference type="Pfam" id="PF01479">
    <property type="entry name" value="S4"/>
    <property type="match status" value="1"/>
</dbReference>
<dbReference type="AlphaFoldDB" id="A0A4P6URD1"/>
<dbReference type="Pfam" id="PF21278">
    <property type="entry name" value="YlmH_1st"/>
    <property type="match status" value="1"/>
</dbReference>
<dbReference type="Proteomes" id="UP000291151">
    <property type="component" value="Chromosome"/>
</dbReference>
<organism evidence="3 4">
    <name type="scientific">Ureibacillus thermophilus</name>
    <dbReference type="NCBI Taxonomy" id="367743"/>
    <lineage>
        <taxon>Bacteria</taxon>
        <taxon>Bacillati</taxon>
        <taxon>Bacillota</taxon>
        <taxon>Bacilli</taxon>
        <taxon>Bacillales</taxon>
        <taxon>Caryophanaceae</taxon>
        <taxon>Ureibacillus</taxon>
    </lineage>
</organism>
<dbReference type="KEGG" id="uth:DKZ56_06665"/>
<evidence type="ECO:0000313" key="3">
    <source>
        <dbReference type="EMBL" id="QBK25564.1"/>
    </source>
</evidence>
<dbReference type="InterPro" id="IPR002942">
    <property type="entry name" value="S4_RNA-bd"/>
</dbReference>
<dbReference type="Gene3D" id="3.30.70.330">
    <property type="match status" value="1"/>
</dbReference>
<name>A0A4P6URD1_9BACL</name>
<protein>
    <submittedName>
        <fullName evidence="3">RNA-binding protein</fullName>
    </submittedName>
</protein>
<dbReference type="EMBL" id="CP036528">
    <property type="protein sequence ID" value="QBK25564.1"/>
    <property type="molecule type" value="Genomic_DNA"/>
</dbReference>
<evidence type="ECO:0000256" key="1">
    <source>
        <dbReference type="PROSITE-ProRule" id="PRU00182"/>
    </source>
</evidence>
<dbReference type="PANTHER" id="PTHR13633:SF3">
    <property type="entry name" value="MITOCHONDRIAL TRANSCRIPTION RESCUE FACTOR 1"/>
    <property type="match status" value="1"/>
</dbReference>
<dbReference type="InterPro" id="IPR040591">
    <property type="entry name" value="RqcP2_RBD"/>
</dbReference>
<keyword evidence="4" id="KW-1185">Reference proteome</keyword>
<dbReference type="Pfam" id="PF17774">
    <property type="entry name" value="YlmH_RBD"/>
    <property type="match status" value="1"/>
</dbReference>
<dbReference type="InterPro" id="IPR036986">
    <property type="entry name" value="S4_RNA-bd_sf"/>
</dbReference>
<gene>
    <name evidence="3" type="ORF">DKZ56_06665</name>
</gene>
<dbReference type="SUPFAM" id="SSF55174">
    <property type="entry name" value="Alpha-L RNA-binding motif"/>
    <property type="match status" value="1"/>
</dbReference>
<sequence length="261" mass="30417">MNHILQHFHKDEHPFIERVLEWKKEVEDRYAPKLTAFLDPREQYIVQSIVGNQGELSVYSEGIFQEAERKKVYIAPSYFVPTMEDYDISILKLSFPSKFVQLKHPDVLGALLSLGIDRKHFGDIRMNEEMIQFACTKEIALYVKTNLQKVGRVNVRIDEVENINELIPPQEDWKEQQLTVSSMRLDAVMSSCFNISRQKSQNLIRGGKVKVNFTLSEKTDFELQEGDMISCRGFGRFKINAIEGRTKKEKIRLSICRIDRK</sequence>
<dbReference type="CDD" id="cd00165">
    <property type="entry name" value="S4"/>
    <property type="match status" value="1"/>
</dbReference>
<dbReference type="RefSeq" id="WP_208651951.1">
    <property type="nucleotide sequence ID" value="NZ_CP036528.1"/>
</dbReference>
<reference evidence="3 4" key="1">
    <citation type="submission" date="2019-02" db="EMBL/GenBank/DDBJ databases">
        <title>Ureibacillus thermophilus.</title>
        <authorList>
            <person name="Sunny J.S."/>
            <person name="Natarajan A."/>
            <person name="Saleena L.M."/>
        </authorList>
    </citation>
    <scope>NUCLEOTIDE SEQUENCE [LARGE SCALE GENOMIC DNA]</scope>
    <source>
        <strain evidence="3 4">LM102</strain>
    </source>
</reference>
<feature type="domain" description="RNA-binding S4" evidence="2">
    <location>
        <begin position="183"/>
        <end position="240"/>
    </location>
</feature>
<dbReference type="PANTHER" id="PTHR13633">
    <property type="entry name" value="MITOCHONDRIAL TRANSCRIPTION RESCUE FACTOR 1"/>
    <property type="match status" value="1"/>
</dbReference>
<dbReference type="SMART" id="SM00363">
    <property type="entry name" value="S4"/>
    <property type="match status" value="1"/>
</dbReference>
<proteinExistence type="predicted"/>
<dbReference type="GO" id="GO:0003723">
    <property type="term" value="F:RNA binding"/>
    <property type="evidence" value="ECO:0007669"/>
    <property type="project" value="UniProtKB-KW"/>
</dbReference>
<dbReference type="InterPro" id="IPR048443">
    <property type="entry name" value="RqcP2_N"/>
</dbReference>
<keyword evidence="1" id="KW-0694">RNA-binding</keyword>
<dbReference type="Gene3D" id="3.30.1370.160">
    <property type="match status" value="1"/>
</dbReference>